<reference evidence="3" key="1">
    <citation type="submission" date="2012-08" db="EMBL/GenBank/DDBJ databases">
        <title>The Genome Sequence of Wuchereria bancrofti.</title>
        <authorList>
            <person name="Nutman T.B."/>
            <person name="Fink D.L."/>
            <person name="Russ C."/>
            <person name="Young S."/>
            <person name="Zeng Q."/>
            <person name="Koehrsen M."/>
            <person name="Alvarado L."/>
            <person name="Berlin A."/>
            <person name="Chapman S.B."/>
            <person name="Chen Z."/>
            <person name="Freedman E."/>
            <person name="Gellesch M."/>
            <person name="Goldberg J."/>
            <person name="Griggs A."/>
            <person name="Gujja S."/>
            <person name="Heilman E.R."/>
            <person name="Heiman D."/>
            <person name="Hepburn T."/>
            <person name="Howarth C."/>
            <person name="Jen D."/>
            <person name="Larson L."/>
            <person name="Lewis B."/>
            <person name="Mehta T."/>
            <person name="Park D."/>
            <person name="Pearson M."/>
            <person name="Roberts A."/>
            <person name="Saif S."/>
            <person name="Shea T."/>
            <person name="Shenoy N."/>
            <person name="Sisk P."/>
            <person name="Stolte C."/>
            <person name="Sykes S."/>
            <person name="Walk T."/>
            <person name="White J."/>
            <person name="Yandava C."/>
            <person name="Haas B."/>
            <person name="Henn M.R."/>
            <person name="Nusbaum C."/>
            <person name="Birren B."/>
        </authorList>
    </citation>
    <scope>NUCLEOTIDE SEQUENCE [LARGE SCALE GENOMIC DNA]</scope>
    <source>
        <strain evidence="3">NA</strain>
    </source>
</reference>
<dbReference type="SMART" id="SM00785">
    <property type="entry name" value="AARP2CN"/>
    <property type="match status" value="1"/>
</dbReference>
<evidence type="ECO:0000313" key="3">
    <source>
        <dbReference type="Proteomes" id="UP000004810"/>
    </source>
</evidence>
<dbReference type="GO" id="GO:0005525">
    <property type="term" value="F:GTP binding"/>
    <property type="evidence" value="ECO:0007669"/>
    <property type="project" value="TreeGrafter"/>
</dbReference>
<dbReference type="Pfam" id="PF08142">
    <property type="entry name" value="AARP2CN"/>
    <property type="match status" value="1"/>
</dbReference>
<dbReference type="GO" id="GO:0030686">
    <property type="term" value="C:90S preribosome"/>
    <property type="evidence" value="ECO:0007669"/>
    <property type="project" value="TreeGrafter"/>
</dbReference>
<proteinExistence type="predicted"/>
<dbReference type="GO" id="GO:0034511">
    <property type="term" value="F:U3 snoRNA binding"/>
    <property type="evidence" value="ECO:0007669"/>
    <property type="project" value="TreeGrafter"/>
</dbReference>
<comment type="caution">
    <text evidence="2">The sequence shown here is derived from an EMBL/GenBank/DDBJ whole genome shotgun (WGS) entry which is preliminary data.</text>
</comment>
<evidence type="ECO:0000313" key="2">
    <source>
        <dbReference type="EMBL" id="EJW86644.1"/>
    </source>
</evidence>
<dbReference type="Proteomes" id="UP000004810">
    <property type="component" value="Unassembled WGS sequence"/>
</dbReference>
<dbReference type="GO" id="GO:0000462">
    <property type="term" value="P:maturation of SSU-rRNA from tricistronic rRNA transcript (SSU-rRNA, 5.8S rRNA, LSU-rRNA)"/>
    <property type="evidence" value="ECO:0007669"/>
    <property type="project" value="TreeGrafter"/>
</dbReference>
<feature type="non-terminal residue" evidence="2">
    <location>
        <position position="1"/>
    </location>
</feature>
<dbReference type="GO" id="GO:0003924">
    <property type="term" value="F:GTPase activity"/>
    <property type="evidence" value="ECO:0007669"/>
    <property type="project" value="TreeGrafter"/>
</dbReference>
<organism evidence="2 3">
    <name type="scientific">Wuchereria bancrofti</name>
    <dbReference type="NCBI Taxonomy" id="6293"/>
    <lineage>
        <taxon>Eukaryota</taxon>
        <taxon>Metazoa</taxon>
        <taxon>Ecdysozoa</taxon>
        <taxon>Nematoda</taxon>
        <taxon>Chromadorea</taxon>
        <taxon>Rhabditida</taxon>
        <taxon>Spirurina</taxon>
        <taxon>Spiruromorpha</taxon>
        <taxon>Filarioidea</taxon>
        <taxon>Onchocercidae</taxon>
        <taxon>Wuchereria</taxon>
    </lineage>
</organism>
<evidence type="ECO:0000259" key="1">
    <source>
        <dbReference type="SMART" id="SM00785"/>
    </source>
</evidence>
<dbReference type="PANTHER" id="PTHR12858">
    <property type="entry name" value="RIBOSOME BIOGENESIS PROTEIN"/>
    <property type="match status" value="1"/>
</dbReference>
<gene>
    <name evidence="2" type="ORF">WUBG_02449</name>
</gene>
<accession>J9FH43</accession>
<dbReference type="PANTHER" id="PTHR12858:SF2">
    <property type="entry name" value="RIBOSOME BIOGENESIS PROTEIN BMS1 HOMOLOG"/>
    <property type="match status" value="1"/>
</dbReference>
<dbReference type="InterPro" id="IPR012948">
    <property type="entry name" value="AARP2CN"/>
</dbReference>
<dbReference type="GO" id="GO:0005634">
    <property type="term" value="C:nucleus"/>
    <property type="evidence" value="ECO:0007669"/>
    <property type="project" value="InterPro"/>
</dbReference>
<protein>
    <recommendedName>
        <fullName evidence="1">AARP2CN domain-containing protein</fullName>
    </recommendedName>
</protein>
<feature type="domain" description="AARP2CN" evidence="1">
    <location>
        <begin position="2"/>
        <end position="49"/>
    </location>
</feature>
<sequence length="109" mass="12290">LLREKPLANRTISLYGWVRGTFLKNRSAVHIPGIGDLTIKDVTVLPDPCPLPSKEKMKRSLNEKERIIYAPFSGLGGIVYDKDAIYIERGGSHAYKKARHELVEVLEKC</sequence>
<name>J9FH43_WUCBA</name>
<dbReference type="AlphaFoldDB" id="J9FH43"/>
<dbReference type="InterPro" id="IPR039761">
    <property type="entry name" value="Bms1/Tsr1"/>
</dbReference>
<dbReference type="EMBL" id="ADBV01000653">
    <property type="protein sequence ID" value="EJW86644.1"/>
    <property type="molecule type" value="Genomic_DNA"/>
</dbReference>
<dbReference type="GO" id="GO:0000479">
    <property type="term" value="P:endonucleolytic cleavage of tricistronic rRNA transcript (SSU-rRNA, 5.8S rRNA, LSU-rRNA)"/>
    <property type="evidence" value="ECO:0007669"/>
    <property type="project" value="TreeGrafter"/>
</dbReference>